<dbReference type="PRINTS" id="PR00344">
    <property type="entry name" value="BCTRLSENSOR"/>
</dbReference>
<dbReference type="Gene3D" id="6.10.340.10">
    <property type="match status" value="1"/>
</dbReference>
<evidence type="ECO:0000313" key="24">
    <source>
        <dbReference type="Proteomes" id="UP001165986"/>
    </source>
</evidence>
<evidence type="ECO:0000256" key="7">
    <source>
        <dbReference type="ARBA" id="ARBA00022679"/>
    </source>
</evidence>
<dbReference type="FunFam" id="1.10.287.130:FF:000038">
    <property type="entry name" value="Sensory transduction histidine kinase"/>
    <property type="match status" value="1"/>
</dbReference>
<comment type="similarity">
    <text evidence="3">In the N-terminal section; belongs to the phytochrome family.</text>
</comment>
<dbReference type="SMART" id="SM00304">
    <property type="entry name" value="HAMP"/>
    <property type="match status" value="1"/>
</dbReference>
<dbReference type="InterPro" id="IPR011006">
    <property type="entry name" value="CheY-like_superfamily"/>
</dbReference>
<dbReference type="Pfam" id="PF00072">
    <property type="entry name" value="Response_reg"/>
    <property type="match status" value="1"/>
</dbReference>
<keyword evidence="8 19" id="KW-0812">Transmembrane</keyword>
<organism evidence="23 24">
    <name type="scientific">Komarekiella delphini-convector SJRDD-AB1</name>
    <dbReference type="NCBI Taxonomy" id="2593771"/>
    <lineage>
        <taxon>Bacteria</taxon>
        <taxon>Bacillati</taxon>
        <taxon>Cyanobacteriota</taxon>
        <taxon>Cyanophyceae</taxon>
        <taxon>Nostocales</taxon>
        <taxon>Nostocaceae</taxon>
        <taxon>Komarekiella</taxon>
        <taxon>Komarekiella delphini-convector</taxon>
    </lineage>
</organism>
<dbReference type="GO" id="GO:0000155">
    <property type="term" value="F:phosphorelay sensor kinase activity"/>
    <property type="evidence" value="ECO:0007669"/>
    <property type="project" value="InterPro"/>
</dbReference>
<keyword evidence="7" id="KW-0808">Transferase</keyword>
<keyword evidence="24" id="KW-1185">Reference proteome</keyword>
<evidence type="ECO:0000259" key="21">
    <source>
        <dbReference type="PROSITE" id="PS50110"/>
    </source>
</evidence>
<dbReference type="InterPro" id="IPR036890">
    <property type="entry name" value="HATPase_C_sf"/>
</dbReference>
<dbReference type="FunFam" id="3.30.565.10:FF:000010">
    <property type="entry name" value="Sensor histidine kinase RcsC"/>
    <property type="match status" value="1"/>
</dbReference>
<keyword evidence="14 19" id="KW-0472">Membrane</keyword>
<evidence type="ECO:0000256" key="12">
    <source>
        <dbReference type="ARBA" id="ARBA00022989"/>
    </source>
</evidence>
<keyword evidence="12 19" id="KW-1133">Transmembrane helix</keyword>
<dbReference type="PROSITE" id="PS50110">
    <property type="entry name" value="RESPONSE_REGULATORY"/>
    <property type="match status" value="1"/>
</dbReference>
<dbReference type="SUPFAM" id="SSF55874">
    <property type="entry name" value="ATPase domain of HSP90 chaperone/DNA topoisomerase II/histidine kinase"/>
    <property type="match status" value="1"/>
</dbReference>
<sequence length="922" mass="103883">MNLSGLSYSKKLPLRFVLIVPFVIQIFAAVGLVGYLSFKNGQKAVNDLANQLMSKTGSLVDEHLDTYLATPHQINQINIDAIEQGLLNLQDLQGTGRYFWKQAQVFKNVSYIGYNLQTYQGAGAGRWLPGQGILISEDSAKKNYIYTTDSQGNRTKLLEVVNYDPLTDVWYAETVKAGKPIWSRIYASEGFEGYVTASANRPIYDKTYKLIGILGVDLLLSNISDFLANLKVSPSAKIFIMERNGLLIANSSRQKPFTVTNGKTQRLSVFNSNDLLIQATAKYLQQRFSDFNAIKDSQELNFEFKGDREFVHVMNWQDEFGLDWLVVVVVPESDFMAQINANNQTTILLCFGALGVAIVLGIYTSCWITKPMWELSKASRAIASGNLGQVVKVSDIKELSILAQSFNQMAGQLQESFTALEKTNQDLEKRVQERTVELKAAKETADVANQAKSEFLANMSHELRTPLNGILGYAQILQRDKIATPKQRNGLSIIQQCGSHLLTLINDILDISKIEAKKLDIYTNDFNLENFLLGVRDICSIKAEQKEISFKYEVLNQLPTAINTDEKRLRQVLINLLGNAVKFTERGGVTFKVGVLEDEKNETSSIVNQKTNIKIWRIRFQIEDSGVGMTSEQLDRIFLPFEQVGDSKSKSEGTGLGLAISRQIVEMMGGNIQVESTPNQGSKFWFDLNLLEATNWISTKMPGFNKNVISYQGRQQVILIVDDRWENRSVIINLLEPVGFKVIEAQNGEEGLKKAQEFQPDLIITDLVMPVMNGLEMTQHLRSKSEFQNIVIIASSASVFSLNRQESQEAGCNDFLPKPVQSSELFDKLQHYLNLLWIYEPEKLESNLPLEQMIFPPKEQLINLYNFAKTGCIQDIQEEASRIKDSDSKYTVFANKILELAEELDDEKIIDLIKDKLAQVEK</sequence>
<dbReference type="SMART" id="SM00448">
    <property type="entry name" value="REC"/>
    <property type="match status" value="1"/>
</dbReference>
<protein>
    <recommendedName>
        <fullName evidence="16">Circadian input-output histidine kinase CikA</fullName>
        <ecNumber evidence="4">2.7.13.3</ecNumber>
    </recommendedName>
</protein>
<dbReference type="CDD" id="cd12913">
    <property type="entry name" value="PDC1_MCP_like"/>
    <property type="match status" value="1"/>
</dbReference>
<dbReference type="Pfam" id="PF02743">
    <property type="entry name" value="dCache_1"/>
    <property type="match status" value="1"/>
</dbReference>
<keyword evidence="6 17" id="KW-0597">Phosphoprotein</keyword>
<dbReference type="SMART" id="SM00388">
    <property type="entry name" value="HisKA"/>
    <property type="match status" value="1"/>
</dbReference>
<dbReference type="PROSITE" id="PS50109">
    <property type="entry name" value="HIS_KIN"/>
    <property type="match status" value="1"/>
</dbReference>
<evidence type="ECO:0000256" key="3">
    <source>
        <dbReference type="ARBA" id="ARBA00006402"/>
    </source>
</evidence>
<dbReference type="InterPro" id="IPR004358">
    <property type="entry name" value="Sig_transdc_His_kin-like_C"/>
</dbReference>
<evidence type="ECO:0000256" key="2">
    <source>
        <dbReference type="ARBA" id="ARBA00004651"/>
    </source>
</evidence>
<feature type="transmembrane region" description="Helical" evidence="19">
    <location>
        <begin position="12"/>
        <end position="38"/>
    </location>
</feature>
<dbReference type="CDD" id="cd00082">
    <property type="entry name" value="HisKA"/>
    <property type="match status" value="1"/>
</dbReference>
<dbReference type="Pfam" id="PF02518">
    <property type="entry name" value="HATPase_c"/>
    <property type="match status" value="1"/>
</dbReference>
<keyword evidence="10" id="KW-0418">Kinase</keyword>
<dbReference type="EMBL" id="VJXY01000001">
    <property type="protein sequence ID" value="MBD6614678.1"/>
    <property type="molecule type" value="Genomic_DNA"/>
</dbReference>
<keyword evidence="18" id="KW-0175">Coiled coil</keyword>
<dbReference type="Gene3D" id="3.30.450.20">
    <property type="entry name" value="PAS domain"/>
    <property type="match status" value="1"/>
</dbReference>
<keyword evidence="9" id="KW-0547">Nucleotide-binding</keyword>
<feature type="coiled-coil region" evidence="18">
    <location>
        <begin position="410"/>
        <end position="444"/>
    </location>
</feature>
<dbReference type="InterPro" id="IPR001789">
    <property type="entry name" value="Sig_transdc_resp-reg_receiver"/>
</dbReference>
<dbReference type="Gene3D" id="3.40.50.2300">
    <property type="match status" value="1"/>
</dbReference>
<gene>
    <name evidence="23" type="ORF">FNW02_02055</name>
</gene>
<comment type="catalytic activity">
    <reaction evidence="1">
        <text>ATP + protein L-histidine = ADP + protein N-phospho-L-histidine.</text>
        <dbReference type="EC" id="2.7.13.3"/>
    </reaction>
</comment>
<feature type="transmembrane region" description="Helical" evidence="19">
    <location>
        <begin position="346"/>
        <end position="368"/>
    </location>
</feature>
<dbReference type="SMART" id="SM00387">
    <property type="entry name" value="HATPase_c"/>
    <property type="match status" value="1"/>
</dbReference>
<evidence type="ECO:0000256" key="16">
    <source>
        <dbReference type="ARBA" id="ARBA00074306"/>
    </source>
</evidence>
<dbReference type="Proteomes" id="UP001165986">
    <property type="component" value="Unassembled WGS sequence"/>
</dbReference>
<evidence type="ECO:0000256" key="18">
    <source>
        <dbReference type="SAM" id="Coils"/>
    </source>
</evidence>
<evidence type="ECO:0000256" key="14">
    <source>
        <dbReference type="ARBA" id="ARBA00023136"/>
    </source>
</evidence>
<dbReference type="Gene3D" id="1.10.287.130">
    <property type="match status" value="1"/>
</dbReference>
<dbReference type="InterPro" id="IPR003660">
    <property type="entry name" value="HAMP_dom"/>
</dbReference>
<name>A0AA40SSX8_9NOST</name>
<dbReference type="GO" id="GO:0005524">
    <property type="term" value="F:ATP binding"/>
    <property type="evidence" value="ECO:0007669"/>
    <property type="project" value="UniProtKB-KW"/>
</dbReference>
<evidence type="ECO:0000256" key="6">
    <source>
        <dbReference type="ARBA" id="ARBA00022553"/>
    </source>
</evidence>
<evidence type="ECO:0000256" key="9">
    <source>
        <dbReference type="ARBA" id="ARBA00022741"/>
    </source>
</evidence>
<evidence type="ECO:0000256" key="11">
    <source>
        <dbReference type="ARBA" id="ARBA00022840"/>
    </source>
</evidence>
<evidence type="ECO:0000256" key="4">
    <source>
        <dbReference type="ARBA" id="ARBA00012438"/>
    </source>
</evidence>
<dbReference type="Gene3D" id="3.30.565.10">
    <property type="entry name" value="Histidine kinase-like ATPase, C-terminal domain"/>
    <property type="match status" value="1"/>
</dbReference>
<evidence type="ECO:0000256" key="19">
    <source>
        <dbReference type="SAM" id="Phobius"/>
    </source>
</evidence>
<dbReference type="Pfam" id="PF00672">
    <property type="entry name" value="HAMP"/>
    <property type="match status" value="1"/>
</dbReference>
<evidence type="ECO:0000256" key="17">
    <source>
        <dbReference type="PROSITE-ProRule" id="PRU00169"/>
    </source>
</evidence>
<keyword evidence="5" id="KW-1003">Cell membrane</keyword>
<dbReference type="InterPro" id="IPR036097">
    <property type="entry name" value="HisK_dim/P_sf"/>
</dbReference>
<comment type="subcellular location">
    <subcellularLocation>
        <location evidence="2">Cell membrane</location>
        <topology evidence="2">Multi-pass membrane protein</topology>
    </subcellularLocation>
</comment>
<dbReference type="InterPro" id="IPR033479">
    <property type="entry name" value="dCache_1"/>
</dbReference>
<dbReference type="PANTHER" id="PTHR43047">
    <property type="entry name" value="TWO-COMPONENT HISTIDINE PROTEIN KINASE"/>
    <property type="match status" value="1"/>
</dbReference>
<feature type="modified residue" description="4-aspartylphosphate" evidence="17">
    <location>
        <position position="766"/>
    </location>
</feature>
<evidence type="ECO:0000256" key="15">
    <source>
        <dbReference type="ARBA" id="ARBA00023306"/>
    </source>
</evidence>
<dbReference type="EC" id="2.7.13.3" evidence="4"/>
<evidence type="ECO:0000313" key="23">
    <source>
        <dbReference type="EMBL" id="MBD6614678.1"/>
    </source>
</evidence>
<dbReference type="CDD" id="cd16922">
    <property type="entry name" value="HATPase_EvgS-ArcB-TorS-like"/>
    <property type="match status" value="1"/>
</dbReference>
<reference evidence="23" key="1">
    <citation type="submission" date="2019-07" db="EMBL/GenBank/DDBJ databases">
        <title>Toxilogical consequences of a new and cryptic species of cyanobacteria (Komarekiella delphini-convector) recovered from the epidermis of a bottlenose dolphin and 1500 ft. in the air.</title>
        <authorList>
            <person name="Brown A.O."/>
            <person name="Dvorak P."/>
            <person name="Villanueva C.D."/>
            <person name="Foss A.J."/>
            <person name="Garvey A.D."/>
            <person name="Gibson Q.A."/>
            <person name="Johansen J.R."/>
            <person name="Casamatta D.A."/>
        </authorList>
    </citation>
    <scope>NUCLEOTIDE SEQUENCE</scope>
    <source>
        <strain evidence="23">SJRDD-AB1</strain>
    </source>
</reference>
<evidence type="ECO:0000256" key="13">
    <source>
        <dbReference type="ARBA" id="ARBA00023012"/>
    </source>
</evidence>
<dbReference type="CDD" id="cd17546">
    <property type="entry name" value="REC_hyHK_CKI1_RcsC-like"/>
    <property type="match status" value="1"/>
</dbReference>
<dbReference type="InterPro" id="IPR003661">
    <property type="entry name" value="HisK_dim/P_dom"/>
</dbReference>
<feature type="domain" description="Histidine kinase" evidence="20">
    <location>
        <begin position="458"/>
        <end position="692"/>
    </location>
</feature>
<accession>A0AA40SSX8</accession>
<comment type="caution">
    <text evidence="23">The sequence shown here is derived from an EMBL/GenBank/DDBJ whole genome shotgun (WGS) entry which is preliminary data.</text>
</comment>
<dbReference type="Pfam" id="PF00512">
    <property type="entry name" value="HisKA"/>
    <property type="match status" value="1"/>
</dbReference>
<proteinExistence type="inferred from homology"/>
<feature type="domain" description="Response regulatory" evidence="21">
    <location>
        <begin position="717"/>
        <end position="833"/>
    </location>
</feature>
<dbReference type="SUPFAM" id="SSF52172">
    <property type="entry name" value="CheY-like"/>
    <property type="match status" value="1"/>
</dbReference>
<dbReference type="SUPFAM" id="SSF158472">
    <property type="entry name" value="HAMP domain-like"/>
    <property type="match status" value="1"/>
</dbReference>
<evidence type="ECO:0000256" key="8">
    <source>
        <dbReference type="ARBA" id="ARBA00022692"/>
    </source>
</evidence>
<dbReference type="SUPFAM" id="SSF47384">
    <property type="entry name" value="Homodimeric domain of signal transducing histidine kinase"/>
    <property type="match status" value="1"/>
</dbReference>
<dbReference type="PROSITE" id="PS50885">
    <property type="entry name" value="HAMP"/>
    <property type="match status" value="1"/>
</dbReference>
<feature type="domain" description="HAMP" evidence="22">
    <location>
        <begin position="366"/>
        <end position="418"/>
    </location>
</feature>
<keyword evidence="11" id="KW-0067">ATP-binding</keyword>
<evidence type="ECO:0000259" key="20">
    <source>
        <dbReference type="PROSITE" id="PS50109"/>
    </source>
</evidence>
<evidence type="ECO:0000256" key="1">
    <source>
        <dbReference type="ARBA" id="ARBA00000085"/>
    </source>
</evidence>
<dbReference type="InterPro" id="IPR003594">
    <property type="entry name" value="HATPase_dom"/>
</dbReference>
<evidence type="ECO:0000259" key="22">
    <source>
        <dbReference type="PROSITE" id="PS50885"/>
    </source>
</evidence>
<keyword evidence="13" id="KW-0902">Two-component regulatory system</keyword>
<dbReference type="AlphaFoldDB" id="A0AA40SSX8"/>
<evidence type="ECO:0000256" key="10">
    <source>
        <dbReference type="ARBA" id="ARBA00022777"/>
    </source>
</evidence>
<dbReference type="RefSeq" id="WP_191755915.1">
    <property type="nucleotide sequence ID" value="NZ_VJXY01000001.1"/>
</dbReference>
<evidence type="ECO:0000256" key="5">
    <source>
        <dbReference type="ARBA" id="ARBA00022475"/>
    </source>
</evidence>
<dbReference type="InterPro" id="IPR005467">
    <property type="entry name" value="His_kinase_dom"/>
</dbReference>
<dbReference type="GO" id="GO:0005886">
    <property type="term" value="C:plasma membrane"/>
    <property type="evidence" value="ECO:0007669"/>
    <property type="project" value="UniProtKB-SubCell"/>
</dbReference>
<dbReference type="CDD" id="cd06225">
    <property type="entry name" value="HAMP"/>
    <property type="match status" value="1"/>
</dbReference>
<keyword evidence="15" id="KW-0131">Cell cycle</keyword>